<feature type="transmembrane region" description="Helical" evidence="1">
    <location>
        <begin position="110"/>
        <end position="130"/>
    </location>
</feature>
<protein>
    <submittedName>
        <fullName evidence="3">Large neutral amino acids transporter small subunit 4-like</fullName>
    </submittedName>
</protein>
<dbReference type="RefSeq" id="XP_022235238.1">
    <property type="nucleotide sequence ID" value="XM_022379530.1"/>
</dbReference>
<dbReference type="Proteomes" id="UP000694941">
    <property type="component" value="Unplaced"/>
</dbReference>
<sequence>MMVMWKKIVLLFCGLFETLVFSGNVLGWTALSYMLKKEGVYLEVCLSDDVSLDNKIEMTSNSQAVDQMISKDLYFNQTQGQEGSIANLTHPKATNETVTGCVAQDRMLNLAYTIGSFCIGSSAVISGFLLETWGLRNTRLVA</sequence>
<keyword evidence="2" id="KW-1185">Reference proteome</keyword>
<dbReference type="PANTHER" id="PTHR20765">
    <property type="entry name" value="SOLUTE CARRIER FAMILY 43 MEMBER 3-RELATED"/>
    <property type="match status" value="1"/>
</dbReference>
<gene>
    <name evidence="3" type="primary">LOC111083203</name>
</gene>
<feature type="non-terminal residue" evidence="3">
    <location>
        <position position="142"/>
    </location>
</feature>
<keyword evidence="1" id="KW-0472">Membrane</keyword>
<keyword evidence="1" id="KW-1133">Transmembrane helix</keyword>
<dbReference type="GeneID" id="111083203"/>
<evidence type="ECO:0000256" key="1">
    <source>
        <dbReference type="SAM" id="Phobius"/>
    </source>
</evidence>
<dbReference type="PANTHER" id="PTHR20765:SF1">
    <property type="entry name" value="EQUILIBRATIVE NUCLEOBASE TRANSPORTER 1"/>
    <property type="match status" value="1"/>
</dbReference>
<reference evidence="3" key="1">
    <citation type="submission" date="2025-08" db="UniProtKB">
        <authorList>
            <consortium name="RefSeq"/>
        </authorList>
    </citation>
    <scope>IDENTIFICATION</scope>
    <source>
        <tissue evidence="3">Muscle</tissue>
    </source>
</reference>
<accession>A0ABM1RV33</accession>
<organism evidence="2 3">
    <name type="scientific">Limulus polyphemus</name>
    <name type="common">Atlantic horseshoe crab</name>
    <dbReference type="NCBI Taxonomy" id="6850"/>
    <lineage>
        <taxon>Eukaryota</taxon>
        <taxon>Metazoa</taxon>
        <taxon>Ecdysozoa</taxon>
        <taxon>Arthropoda</taxon>
        <taxon>Chelicerata</taxon>
        <taxon>Merostomata</taxon>
        <taxon>Xiphosura</taxon>
        <taxon>Limulidae</taxon>
        <taxon>Limulus</taxon>
    </lineage>
</organism>
<evidence type="ECO:0000313" key="2">
    <source>
        <dbReference type="Proteomes" id="UP000694941"/>
    </source>
</evidence>
<proteinExistence type="predicted"/>
<dbReference type="InterPro" id="IPR027197">
    <property type="entry name" value="SLC43A3"/>
</dbReference>
<evidence type="ECO:0000313" key="3">
    <source>
        <dbReference type="RefSeq" id="XP_022235238.1"/>
    </source>
</evidence>
<keyword evidence="1" id="KW-0812">Transmembrane</keyword>
<name>A0ABM1RV33_LIMPO</name>